<name>W6ZYL5_9APIC</name>
<dbReference type="GeneID" id="20040461"/>
<evidence type="ECO:0000256" key="1">
    <source>
        <dbReference type="SAM" id="MobiDB-lite"/>
    </source>
</evidence>
<reference evidence="2 3" key="1">
    <citation type="submission" date="2013-02" db="EMBL/GenBank/DDBJ databases">
        <title>The Genome Sequence of Plasmodium inui San Antonio 1.</title>
        <authorList>
            <consortium name="The Broad Institute Genome Sequencing Platform"/>
            <consortium name="The Broad Institute Genome Sequencing Center for Infectious Disease"/>
            <person name="Neafsey D."/>
            <person name="Cheeseman I."/>
            <person name="Volkman S."/>
            <person name="Adams J."/>
            <person name="Walker B."/>
            <person name="Young S.K."/>
            <person name="Zeng Q."/>
            <person name="Gargeya S."/>
            <person name="Fitzgerald M."/>
            <person name="Haas B."/>
            <person name="Abouelleil A."/>
            <person name="Alvarado L."/>
            <person name="Arachchi H.M."/>
            <person name="Berlin A.M."/>
            <person name="Chapman S.B."/>
            <person name="Dewar J."/>
            <person name="Goldberg J."/>
            <person name="Griggs A."/>
            <person name="Gujja S."/>
            <person name="Hansen M."/>
            <person name="Howarth C."/>
            <person name="Imamovic A."/>
            <person name="Larimer J."/>
            <person name="McCowan C."/>
            <person name="Murphy C."/>
            <person name="Neiman D."/>
            <person name="Pearson M."/>
            <person name="Priest M."/>
            <person name="Roberts A."/>
            <person name="Saif S."/>
            <person name="Shea T."/>
            <person name="Sisk P."/>
            <person name="Sykes S."/>
            <person name="Wortman J."/>
            <person name="Nusbaum C."/>
            <person name="Birren B."/>
        </authorList>
    </citation>
    <scope>NUCLEOTIDE SEQUENCE [LARGE SCALE GENOMIC DNA]</scope>
    <source>
        <strain evidence="2 3">San Antonio 1</strain>
    </source>
</reference>
<feature type="compositionally biased region" description="Polar residues" evidence="1">
    <location>
        <begin position="1"/>
        <end position="22"/>
    </location>
</feature>
<evidence type="ECO:0000313" key="3">
    <source>
        <dbReference type="Proteomes" id="UP000030640"/>
    </source>
</evidence>
<evidence type="ECO:0000313" key="2">
    <source>
        <dbReference type="EMBL" id="EUD64443.1"/>
    </source>
</evidence>
<dbReference type="Proteomes" id="UP000030640">
    <property type="component" value="Unassembled WGS sequence"/>
</dbReference>
<proteinExistence type="predicted"/>
<sequence length="59" mass="6892">MNQNPQRLSQQNKGTNTTQNSTRELKVSQRIEGVHFTLRTTRSPLFQKRRRLGSPTPNR</sequence>
<protein>
    <submittedName>
        <fullName evidence="2">Uncharacterized protein</fullName>
    </submittedName>
</protein>
<feature type="compositionally biased region" description="Basic and acidic residues" evidence="1">
    <location>
        <begin position="23"/>
        <end position="33"/>
    </location>
</feature>
<dbReference type="VEuPathDB" id="PlasmoDB:C922_05187"/>
<accession>W6ZYL5</accession>
<organism evidence="2 3">
    <name type="scientific">Plasmodium inui San Antonio 1</name>
    <dbReference type="NCBI Taxonomy" id="1237626"/>
    <lineage>
        <taxon>Eukaryota</taxon>
        <taxon>Sar</taxon>
        <taxon>Alveolata</taxon>
        <taxon>Apicomplexa</taxon>
        <taxon>Aconoidasida</taxon>
        <taxon>Haemosporida</taxon>
        <taxon>Plasmodiidae</taxon>
        <taxon>Plasmodium</taxon>
        <taxon>Plasmodium (Plasmodium)</taxon>
    </lineage>
</organism>
<dbReference type="RefSeq" id="XP_008818981.1">
    <property type="nucleotide sequence ID" value="XM_008820759.1"/>
</dbReference>
<dbReference type="EMBL" id="KI965502">
    <property type="protein sequence ID" value="EUD64443.1"/>
    <property type="molecule type" value="Genomic_DNA"/>
</dbReference>
<gene>
    <name evidence="2" type="ORF">C922_05187</name>
</gene>
<keyword evidence="3" id="KW-1185">Reference proteome</keyword>
<feature type="region of interest" description="Disordered" evidence="1">
    <location>
        <begin position="1"/>
        <end position="59"/>
    </location>
</feature>
<dbReference type="AlphaFoldDB" id="W6ZYL5"/>